<dbReference type="InterPro" id="IPR040059">
    <property type="entry name" value="PUM3"/>
</dbReference>
<dbReference type="Pfam" id="PF08144">
    <property type="entry name" value="CPL"/>
    <property type="match status" value="1"/>
</dbReference>
<gene>
    <name evidence="3" type="ORF">M6B38_272990</name>
</gene>
<dbReference type="InterPro" id="IPR011989">
    <property type="entry name" value="ARM-like"/>
</dbReference>
<dbReference type="InterPro" id="IPR016024">
    <property type="entry name" value="ARM-type_fold"/>
</dbReference>
<dbReference type="InterPro" id="IPR012959">
    <property type="entry name" value="CPL_dom"/>
</dbReference>
<reference evidence="3" key="1">
    <citation type="journal article" date="2023" name="GigaByte">
        <title>Genome assembly of the bearded iris, Iris pallida Lam.</title>
        <authorList>
            <person name="Bruccoleri R.E."/>
            <person name="Oakeley E.J."/>
            <person name="Faust A.M.E."/>
            <person name="Altorfer M."/>
            <person name="Dessus-Babus S."/>
            <person name="Burckhardt D."/>
            <person name="Oertli M."/>
            <person name="Naumann U."/>
            <person name="Petersen F."/>
            <person name="Wong J."/>
        </authorList>
    </citation>
    <scope>NUCLEOTIDE SEQUENCE</scope>
    <source>
        <strain evidence="3">GSM-AAB239-AS_SAM_17_03QT</strain>
    </source>
</reference>
<name>A0AAX6I5I2_IRIPA</name>
<protein>
    <submittedName>
        <fullName evidence="3">Pumilio-like protein 24</fullName>
    </submittedName>
</protein>
<evidence type="ECO:0000259" key="2">
    <source>
        <dbReference type="Pfam" id="PF08144"/>
    </source>
</evidence>
<dbReference type="GO" id="GO:0005730">
    <property type="term" value="C:nucleolus"/>
    <property type="evidence" value="ECO:0007669"/>
    <property type="project" value="TreeGrafter"/>
</dbReference>
<dbReference type="GO" id="GO:0003729">
    <property type="term" value="F:mRNA binding"/>
    <property type="evidence" value="ECO:0007669"/>
    <property type="project" value="TreeGrafter"/>
</dbReference>
<evidence type="ECO:0000313" key="3">
    <source>
        <dbReference type="EMBL" id="KAJ6848173.1"/>
    </source>
</evidence>
<sequence>MQEGKLVDVISKLGLQKSSVIQHMTSVIQPILEKGILDYSIIHTALVEYFTIADKSSAADVIQQLSPLLVQESSGIEEGPHSSKKRKNKKNRTKVPLLVRMISTRDGLKLGILCIKHGSAKDRKKIIKGIKDHIRKLALDRYGSLLLTCIASVVDDTKLVSKIVIQQLKSMLKKLLLDRNGRFPLLQLLHPQCLRYLGPEDLACLNLSVPSLCSKGEAEETIAGTGSEKDADLGVENLQLTMGGKKDPSLRSRELLVESGLAEALIDTCIENVNELLMSNFGKEVIFEVAVGGTNGVLKPLAERLDTLHKAIADLAALPKTADGSEENEHVFENFHSSRTIRKLVLDSPSFAATLWKVALKGKCEVWAHGHSGKVVAAFLESNDPKVRDLAKAELQPLVDHGVLKSHDSKQVKPDS</sequence>
<dbReference type="AlphaFoldDB" id="A0AAX6I5I2"/>
<proteinExistence type="predicted"/>
<keyword evidence="4" id="KW-1185">Reference proteome</keyword>
<dbReference type="Gene3D" id="1.25.10.10">
    <property type="entry name" value="Leucine-rich Repeat Variant"/>
    <property type="match status" value="1"/>
</dbReference>
<evidence type="ECO:0000256" key="1">
    <source>
        <dbReference type="ARBA" id="ARBA00022884"/>
    </source>
</evidence>
<dbReference type="EMBL" id="JANAVB010004600">
    <property type="protein sequence ID" value="KAJ6848173.1"/>
    <property type="molecule type" value="Genomic_DNA"/>
</dbReference>
<evidence type="ECO:0000313" key="4">
    <source>
        <dbReference type="Proteomes" id="UP001140949"/>
    </source>
</evidence>
<dbReference type="SUPFAM" id="SSF48371">
    <property type="entry name" value="ARM repeat"/>
    <property type="match status" value="1"/>
</dbReference>
<dbReference type="Proteomes" id="UP001140949">
    <property type="component" value="Unassembled WGS sequence"/>
</dbReference>
<keyword evidence="1" id="KW-0694">RNA-binding</keyword>
<dbReference type="PANTHER" id="PTHR13389:SF0">
    <property type="entry name" value="PUMILIO HOMOLOG 3"/>
    <property type="match status" value="1"/>
</dbReference>
<comment type="caution">
    <text evidence="3">The sequence shown here is derived from an EMBL/GenBank/DDBJ whole genome shotgun (WGS) entry which is preliminary data.</text>
</comment>
<feature type="domain" description="CPL" evidence="2">
    <location>
        <begin position="244"/>
        <end position="345"/>
    </location>
</feature>
<organism evidence="3 4">
    <name type="scientific">Iris pallida</name>
    <name type="common">Sweet iris</name>
    <dbReference type="NCBI Taxonomy" id="29817"/>
    <lineage>
        <taxon>Eukaryota</taxon>
        <taxon>Viridiplantae</taxon>
        <taxon>Streptophyta</taxon>
        <taxon>Embryophyta</taxon>
        <taxon>Tracheophyta</taxon>
        <taxon>Spermatophyta</taxon>
        <taxon>Magnoliopsida</taxon>
        <taxon>Liliopsida</taxon>
        <taxon>Asparagales</taxon>
        <taxon>Iridaceae</taxon>
        <taxon>Iridoideae</taxon>
        <taxon>Irideae</taxon>
        <taxon>Iris</taxon>
    </lineage>
</organism>
<reference evidence="3" key="2">
    <citation type="submission" date="2023-04" db="EMBL/GenBank/DDBJ databases">
        <authorList>
            <person name="Bruccoleri R.E."/>
            <person name="Oakeley E.J."/>
            <person name="Faust A.-M."/>
            <person name="Dessus-Babus S."/>
            <person name="Altorfer M."/>
            <person name="Burckhardt D."/>
            <person name="Oertli M."/>
            <person name="Naumann U."/>
            <person name="Petersen F."/>
            <person name="Wong J."/>
        </authorList>
    </citation>
    <scope>NUCLEOTIDE SEQUENCE</scope>
    <source>
        <strain evidence="3">GSM-AAB239-AS_SAM_17_03QT</strain>
        <tissue evidence="3">Leaf</tissue>
    </source>
</reference>
<dbReference type="GO" id="GO:0006417">
    <property type="term" value="P:regulation of translation"/>
    <property type="evidence" value="ECO:0007669"/>
    <property type="project" value="TreeGrafter"/>
</dbReference>
<dbReference type="PANTHER" id="PTHR13389">
    <property type="entry name" value="PUMILIO HOMOLOG 3"/>
    <property type="match status" value="1"/>
</dbReference>
<accession>A0AAX6I5I2</accession>